<dbReference type="EMBL" id="KN817560">
    <property type="protein sequence ID" value="KJA21249.1"/>
    <property type="molecule type" value="Genomic_DNA"/>
</dbReference>
<dbReference type="SUPFAM" id="SSF56112">
    <property type="entry name" value="Protein kinase-like (PK-like)"/>
    <property type="match status" value="1"/>
</dbReference>
<keyword evidence="10" id="KW-0479">Metal-binding</keyword>
<dbReference type="AlphaFoldDB" id="A0A0D2NR75"/>
<dbReference type="Pfam" id="PF01163">
    <property type="entry name" value="RIO1"/>
    <property type="match status" value="1"/>
</dbReference>
<evidence type="ECO:0000256" key="21">
    <source>
        <dbReference type="PIRSR" id="PIRSR038147-3"/>
    </source>
</evidence>
<gene>
    <name evidence="24" type="ORF">HYPSUDRAFT_140937</name>
</gene>
<keyword evidence="7" id="KW-0690">Ribosome biogenesis</keyword>
<evidence type="ECO:0000256" key="3">
    <source>
        <dbReference type="ARBA" id="ARBA00009196"/>
    </source>
</evidence>
<dbReference type="InterPro" id="IPR011009">
    <property type="entry name" value="Kinase-like_dom_sf"/>
</dbReference>
<keyword evidence="13" id="KW-0378">Hydrolase</keyword>
<dbReference type="PROSITE" id="PS01245">
    <property type="entry name" value="RIO1"/>
    <property type="match status" value="1"/>
</dbReference>
<keyword evidence="14 20" id="KW-0067">ATP-binding</keyword>
<dbReference type="EC" id="2.7.11.1" evidence="4"/>
<feature type="binding site" evidence="20">
    <location>
        <position position="234"/>
    </location>
    <ligand>
        <name>ATP</name>
        <dbReference type="ChEBI" id="CHEBI:30616"/>
    </ligand>
</feature>
<feature type="compositionally biased region" description="Basic and acidic residues" evidence="22">
    <location>
        <begin position="577"/>
        <end position="600"/>
    </location>
</feature>
<evidence type="ECO:0000313" key="25">
    <source>
        <dbReference type="Proteomes" id="UP000054270"/>
    </source>
</evidence>
<dbReference type="GO" id="GO:0046872">
    <property type="term" value="F:metal ion binding"/>
    <property type="evidence" value="ECO:0007669"/>
    <property type="project" value="UniProtKB-KW"/>
</dbReference>
<evidence type="ECO:0000256" key="10">
    <source>
        <dbReference type="ARBA" id="ARBA00022723"/>
    </source>
</evidence>
<evidence type="ECO:0000256" key="19">
    <source>
        <dbReference type="PIRSR" id="PIRSR038147-1"/>
    </source>
</evidence>
<dbReference type="Gene3D" id="1.10.510.10">
    <property type="entry name" value="Transferase(Phosphotransferase) domain 1"/>
    <property type="match status" value="1"/>
</dbReference>
<keyword evidence="8" id="KW-0723">Serine/threonine-protein kinase</keyword>
<evidence type="ECO:0000256" key="7">
    <source>
        <dbReference type="ARBA" id="ARBA00022517"/>
    </source>
</evidence>
<dbReference type="PANTHER" id="PTHR45723">
    <property type="entry name" value="SERINE/THREONINE-PROTEIN KINASE RIO1"/>
    <property type="match status" value="1"/>
</dbReference>
<dbReference type="GO" id="GO:0005737">
    <property type="term" value="C:cytoplasm"/>
    <property type="evidence" value="ECO:0007669"/>
    <property type="project" value="UniProtKB-SubCell"/>
</dbReference>
<evidence type="ECO:0000256" key="9">
    <source>
        <dbReference type="ARBA" id="ARBA00022679"/>
    </source>
</evidence>
<sequence>MASILEPVDAGQFDDAPEQPQTHQITREGNAYIDTYVPANDEATLDWPETSEDEAEDESDEEYFDNRVEDEDWENAERDFTKQYNRLRQHTAVRTGIAHGTSSVNGSSIAALPAVNMPKKVSAKSTSSTVAAAKDRTTDQLAALAKYTSKLAKIDVPYVLGVGVNRKGPSAHANIKDKSDRATNEQVLDPRTRLILFKMIGRGLIDEVNGCISTGKEANVYHAVTPEGAHLALKIYKTSILVFKDRDKYVTGEFRFRRGYSRNPRKMVRLWAEKEMRNLKRLVTAGIRAPDPLEVRENVLVMSLVGDKDGWASPRMKDAALPPSDINALYEELVLIVRRMFHVCKLVHADLSEYNIMYHEGHLWIIDVSQSVEHDHPAAFDFLRNDIKNVEDFFGRLGVVTLGLRRCFDFVTKEKLTEEEGVSDEDALKRLLQERVDAKYEEGSADEKDDGEASGPRAGSRSKSKIEDAEHEDSVFMKSFIPRTLNEVYDPERDVEKHMRGDELIYADTIGLLNAPDKKDSAVAGTPEKKKASSAVPDAPPKVRFEAAGVDPADASEGQSDSDTGDEDGSDEDDGSDGGKDGFVDRKPRGHRHEDKEAKKVNSRVSRLRSQNLPCPPPGTQEGGEGRREGEAQKQDAQGREEADH</sequence>
<dbReference type="GO" id="GO:0016787">
    <property type="term" value="F:hydrolase activity"/>
    <property type="evidence" value="ECO:0007669"/>
    <property type="project" value="UniProtKB-KW"/>
</dbReference>
<feature type="region of interest" description="Disordered" evidence="22">
    <location>
        <begin position="1"/>
        <end position="30"/>
    </location>
</feature>
<comment type="cofactor">
    <cofactor evidence="1 21">
        <name>Mg(2+)</name>
        <dbReference type="ChEBI" id="CHEBI:18420"/>
    </cofactor>
</comment>
<keyword evidence="15" id="KW-0460">Magnesium</keyword>
<feature type="active site" description="Proton acceptor" evidence="19">
    <location>
        <position position="350"/>
    </location>
</feature>
<dbReference type="InterPro" id="IPR017407">
    <property type="entry name" value="Ser/Thr_kinase_Rio1"/>
</dbReference>
<evidence type="ECO:0000256" key="5">
    <source>
        <dbReference type="ARBA" id="ARBA00016038"/>
    </source>
</evidence>
<evidence type="ECO:0000256" key="14">
    <source>
        <dbReference type="ARBA" id="ARBA00022840"/>
    </source>
</evidence>
<evidence type="ECO:0000256" key="18">
    <source>
        <dbReference type="ARBA" id="ARBA00068838"/>
    </source>
</evidence>
<keyword evidence="6" id="KW-0963">Cytoplasm</keyword>
<dbReference type="GO" id="GO:0005524">
    <property type="term" value="F:ATP binding"/>
    <property type="evidence" value="ECO:0007669"/>
    <property type="project" value="UniProtKB-KW"/>
</dbReference>
<feature type="binding site" evidence="21">
    <location>
        <position position="355"/>
    </location>
    <ligand>
        <name>Mg(2+)</name>
        <dbReference type="ChEBI" id="CHEBI:18420"/>
    </ligand>
</feature>
<organism evidence="24 25">
    <name type="scientific">Hypholoma sublateritium (strain FD-334 SS-4)</name>
    <dbReference type="NCBI Taxonomy" id="945553"/>
    <lineage>
        <taxon>Eukaryota</taxon>
        <taxon>Fungi</taxon>
        <taxon>Dikarya</taxon>
        <taxon>Basidiomycota</taxon>
        <taxon>Agaricomycotina</taxon>
        <taxon>Agaricomycetes</taxon>
        <taxon>Agaricomycetidae</taxon>
        <taxon>Agaricales</taxon>
        <taxon>Agaricineae</taxon>
        <taxon>Strophariaceae</taxon>
        <taxon>Hypholoma</taxon>
    </lineage>
</organism>
<evidence type="ECO:0000256" key="6">
    <source>
        <dbReference type="ARBA" id="ARBA00022490"/>
    </source>
</evidence>
<feature type="compositionally biased region" description="Polar residues" evidence="22">
    <location>
        <begin position="603"/>
        <end position="613"/>
    </location>
</feature>
<keyword evidence="11 20" id="KW-0547">Nucleotide-binding</keyword>
<dbReference type="GO" id="GO:0004674">
    <property type="term" value="F:protein serine/threonine kinase activity"/>
    <property type="evidence" value="ECO:0007669"/>
    <property type="project" value="UniProtKB-KW"/>
</dbReference>
<dbReference type="SMART" id="SM00090">
    <property type="entry name" value="RIO"/>
    <property type="match status" value="1"/>
</dbReference>
<protein>
    <recommendedName>
        <fullName evidence="5">Serine/threonine-protein kinase RIO1</fullName>
        <ecNumber evidence="4">2.7.11.1</ecNumber>
    </recommendedName>
    <alternativeName>
        <fullName evidence="18">Serine/threonine-protein kinase rio1</fullName>
    </alternativeName>
</protein>
<evidence type="ECO:0000256" key="22">
    <source>
        <dbReference type="SAM" id="MobiDB-lite"/>
    </source>
</evidence>
<comment type="catalytic activity">
    <reaction evidence="17">
        <text>L-seryl-[protein] + ATP = O-phospho-L-seryl-[protein] + ADP + H(+)</text>
        <dbReference type="Rhea" id="RHEA:17989"/>
        <dbReference type="Rhea" id="RHEA-COMP:9863"/>
        <dbReference type="Rhea" id="RHEA-COMP:11604"/>
        <dbReference type="ChEBI" id="CHEBI:15378"/>
        <dbReference type="ChEBI" id="CHEBI:29999"/>
        <dbReference type="ChEBI" id="CHEBI:30616"/>
        <dbReference type="ChEBI" id="CHEBI:83421"/>
        <dbReference type="ChEBI" id="CHEBI:456216"/>
        <dbReference type="EC" id="2.7.11.1"/>
    </reaction>
</comment>
<evidence type="ECO:0000256" key="8">
    <source>
        <dbReference type="ARBA" id="ARBA00022527"/>
    </source>
</evidence>
<feature type="domain" description="RIO kinase" evidence="23">
    <location>
        <begin position="177"/>
        <end position="413"/>
    </location>
</feature>
<evidence type="ECO:0000256" key="16">
    <source>
        <dbReference type="ARBA" id="ARBA00047899"/>
    </source>
</evidence>
<evidence type="ECO:0000256" key="13">
    <source>
        <dbReference type="ARBA" id="ARBA00022801"/>
    </source>
</evidence>
<evidence type="ECO:0000259" key="23">
    <source>
        <dbReference type="SMART" id="SM00090"/>
    </source>
</evidence>
<feature type="active site" description="4-aspartylphosphate intermediate" evidence="19">
    <location>
        <position position="367"/>
    </location>
</feature>
<comment type="catalytic activity">
    <reaction evidence="16">
        <text>L-threonyl-[protein] + ATP = O-phospho-L-threonyl-[protein] + ADP + H(+)</text>
        <dbReference type="Rhea" id="RHEA:46608"/>
        <dbReference type="Rhea" id="RHEA-COMP:11060"/>
        <dbReference type="Rhea" id="RHEA-COMP:11605"/>
        <dbReference type="ChEBI" id="CHEBI:15378"/>
        <dbReference type="ChEBI" id="CHEBI:30013"/>
        <dbReference type="ChEBI" id="CHEBI:30616"/>
        <dbReference type="ChEBI" id="CHEBI:61977"/>
        <dbReference type="ChEBI" id="CHEBI:456216"/>
        <dbReference type="EC" id="2.7.11.1"/>
    </reaction>
</comment>
<feature type="compositionally biased region" description="Acidic residues" evidence="22">
    <location>
        <begin position="563"/>
        <end position="576"/>
    </location>
</feature>
<dbReference type="GO" id="GO:0042254">
    <property type="term" value="P:ribosome biogenesis"/>
    <property type="evidence" value="ECO:0007669"/>
    <property type="project" value="UniProtKB-KW"/>
</dbReference>
<dbReference type="Gene3D" id="3.30.200.20">
    <property type="entry name" value="Phosphorylase Kinase, domain 1"/>
    <property type="match status" value="1"/>
</dbReference>
<evidence type="ECO:0000313" key="24">
    <source>
        <dbReference type="EMBL" id="KJA21249.1"/>
    </source>
</evidence>
<feature type="region of interest" description="Disordered" evidence="22">
    <location>
        <begin position="439"/>
        <end position="471"/>
    </location>
</feature>
<dbReference type="Proteomes" id="UP000054270">
    <property type="component" value="Unassembled WGS sequence"/>
</dbReference>
<evidence type="ECO:0000256" key="12">
    <source>
        <dbReference type="ARBA" id="ARBA00022777"/>
    </source>
</evidence>
<evidence type="ECO:0000256" key="4">
    <source>
        <dbReference type="ARBA" id="ARBA00012513"/>
    </source>
</evidence>
<dbReference type="InterPro" id="IPR051272">
    <property type="entry name" value="RIO-type_Ser/Thr_kinase"/>
</dbReference>
<dbReference type="FunFam" id="3.30.200.20:FF:000148">
    <property type="entry name" value="Serine/threonine-protein kinase RIO1"/>
    <property type="match status" value="1"/>
</dbReference>
<dbReference type="OrthoDB" id="205248at2759"/>
<dbReference type="CDD" id="cd05147">
    <property type="entry name" value="RIO1_euk"/>
    <property type="match status" value="1"/>
</dbReference>
<name>A0A0D2NR75_HYPSF</name>
<feature type="compositionally biased region" description="Basic and acidic residues" evidence="22">
    <location>
        <begin position="624"/>
        <end position="645"/>
    </location>
</feature>
<accession>A0A0D2NR75</accession>
<feature type="binding site" evidence="21">
    <location>
        <position position="367"/>
    </location>
    <ligand>
        <name>Mg(2+)</name>
        <dbReference type="ChEBI" id="CHEBI:18420"/>
    </ligand>
</feature>
<keyword evidence="12" id="KW-0418">Kinase</keyword>
<feature type="region of interest" description="Disordered" evidence="22">
    <location>
        <begin position="508"/>
        <end position="645"/>
    </location>
</feature>
<dbReference type="InterPro" id="IPR000687">
    <property type="entry name" value="RIO_kinase"/>
</dbReference>
<dbReference type="STRING" id="945553.A0A0D2NR75"/>
<keyword evidence="25" id="KW-1185">Reference proteome</keyword>
<evidence type="ECO:0000256" key="20">
    <source>
        <dbReference type="PIRSR" id="PIRSR038147-2"/>
    </source>
</evidence>
<comment type="subcellular location">
    <subcellularLocation>
        <location evidence="2">Cytoplasm</location>
    </subcellularLocation>
</comment>
<evidence type="ECO:0000256" key="1">
    <source>
        <dbReference type="ARBA" id="ARBA00001946"/>
    </source>
</evidence>
<dbReference type="InterPro" id="IPR018934">
    <property type="entry name" value="RIO_dom"/>
</dbReference>
<comment type="similarity">
    <text evidence="3">Belongs to the protein kinase superfamily. RIO-type Ser/Thr kinase family.</text>
</comment>
<feature type="binding site" evidence="20">
    <location>
        <position position="303"/>
    </location>
    <ligand>
        <name>ATP</name>
        <dbReference type="ChEBI" id="CHEBI:30616"/>
    </ligand>
</feature>
<dbReference type="InterPro" id="IPR018935">
    <property type="entry name" value="RIO_kinase_CS"/>
</dbReference>
<dbReference type="PIRSF" id="PIRSF038147">
    <property type="entry name" value="Ser/Thr_PK_RIO1"/>
    <property type="match status" value="1"/>
</dbReference>
<dbReference type="OMA" id="DKDGWAS"/>
<evidence type="ECO:0000256" key="2">
    <source>
        <dbReference type="ARBA" id="ARBA00004496"/>
    </source>
</evidence>
<evidence type="ECO:0000256" key="17">
    <source>
        <dbReference type="ARBA" id="ARBA00048679"/>
    </source>
</evidence>
<evidence type="ECO:0000256" key="11">
    <source>
        <dbReference type="ARBA" id="ARBA00022741"/>
    </source>
</evidence>
<keyword evidence="9" id="KW-0808">Transferase</keyword>
<feature type="compositionally biased region" description="Basic and acidic residues" evidence="22">
    <location>
        <begin position="516"/>
        <end position="531"/>
    </location>
</feature>
<reference evidence="25" key="1">
    <citation type="submission" date="2014-04" db="EMBL/GenBank/DDBJ databases">
        <title>Evolutionary Origins and Diversification of the Mycorrhizal Mutualists.</title>
        <authorList>
            <consortium name="DOE Joint Genome Institute"/>
            <consortium name="Mycorrhizal Genomics Consortium"/>
            <person name="Kohler A."/>
            <person name="Kuo A."/>
            <person name="Nagy L.G."/>
            <person name="Floudas D."/>
            <person name="Copeland A."/>
            <person name="Barry K.W."/>
            <person name="Cichocki N."/>
            <person name="Veneault-Fourrey C."/>
            <person name="LaButti K."/>
            <person name="Lindquist E.A."/>
            <person name="Lipzen A."/>
            <person name="Lundell T."/>
            <person name="Morin E."/>
            <person name="Murat C."/>
            <person name="Riley R."/>
            <person name="Ohm R."/>
            <person name="Sun H."/>
            <person name="Tunlid A."/>
            <person name="Henrissat B."/>
            <person name="Grigoriev I.V."/>
            <person name="Hibbett D.S."/>
            <person name="Martin F."/>
        </authorList>
    </citation>
    <scope>NUCLEOTIDE SEQUENCE [LARGE SCALE GENOMIC DNA]</scope>
    <source>
        <strain evidence="25">FD-334 SS-4</strain>
    </source>
</reference>
<proteinExistence type="inferred from homology"/>
<evidence type="ECO:0000256" key="15">
    <source>
        <dbReference type="ARBA" id="ARBA00022842"/>
    </source>
</evidence>